<sequence>MKPMRSIVSVYIHNGRYTRRIYIQDEQRKMKSVAGEAARTSVIICKEWFNNDVVLHDARCRGIQAVGVMIRDCNLSICILVAYVVMEKNVYNRLFVEAFSVVFHLFLKCNLLCVLCRATCSGAPEYDDINTTVQPHNAGYNRRANRF</sequence>
<evidence type="ECO:0000313" key="2">
    <source>
        <dbReference type="Proteomes" id="UP000031036"/>
    </source>
</evidence>
<name>A0A0B2VVE2_TOXCA</name>
<keyword evidence="2" id="KW-1185">Reference proteome</keyword>
<gene>
    <name evidence="1" type="ORF">Tcan_00078</name>
</gene>
<organism evidence="1 2">
    <name type="scientific">Toxocara canis</name>
    <name type="common">Canine roundworm</name>
    <dbReference type="NCBI Taxonomy" id="6265"/>
    <lineage>
        <taxon>Eukaryota</taxon>
        <taxon>Metazoa</taxon>
        <taxon>Ecdysozoa</taxon>
        <taxon>Nematoda</taxon>
        <taxon>Chromadorea</taxon>
        <taxon>Rhabditida</taxon>
        <taxon>Spirurina</taxon>
        <taxon>Ascaridomorpha</taxon>
        <taxon>Ascaridoidea</taxon>
        <taxon>Toxocaridae</taxon>
        <taxon>Toxocara</taxon>
    </lineage>
</organism>
<dbReference type="EMBL" id="JPKZ01000798">
    <property type="protein sequence ID" value="KHN85394.1"/>
    <property type="molecule type" value="Genomic_DNA"/>
</dbReference>
<dbReference type="Proteomes" id="UP000031036">
    <property type="component" value="Unassembled WGS sequence"/>
</dbReference>
<reference evidence="1 2" key="1">
    <citation type="submission" date="2014-11" db="EMBL/GenBank/DDBJ databases">
        <title>Genetic blueprint of the zoonotic pathogen Toxocara canis.</title>
        <authorList>
            <person name="Zhu X.-Q."/>
            <person name="Korhonen P.K."/>
            <person name="Cai H."/>
            <person name="Young N.D."/>
            <person name="Nejsum P."/>
            <person name="von Samson-Himmelstjerna G."/>
            <person name="Boag P.R."/>
            <person name="Tan P."/>
            <person name="Li Q."/>
            <person name="Min J."/>
            <person name="Yang Y."/>
            <person name="Wang X."/>
            <person name="Fang X."/>
            <person name="Hall R.S."/>
            <person name="Hofmann A."/>
            <person name="Sternberg P.W."/>
            <person name="Jex A.R."/>
            <person name="Gasser R.B."/>
        </authorList>
    </citation>
    <scope>NUCLEOTIDE SEQUENCE [LARGE SCALE GENOMIC DNA]</scope>
    <source>
        <strain evidence="1">PN_DK_2014</strain>
    </source>
</reference>
<evidence type="ECO:0000313" key="1">
    <source>
        <dbReference type="EMBL" id="KHN85394.1"/>
    </source>
</evidence>
<protein>
    <submittedName>
        <fullName evidence="1">Uncharacterized protein</fullName>
    </submittedName>
</protein>
<dbReference type="AlphaFoldDB" id="A0A0B2VVE2"/>
<accession>A0A0B2VVE2</accession>
<comment type="caution">
    <text evidence="1">The sequence shown here is derived from an EMBL/GenBank/DDBJ whole genome shotgun (WGS) entry which is preliminary data.</text>
</comment>
<proteinExistence type="predicted"/>